<accession>X1IK77</accession>
<protein>
    <submittedName>
        <fullName evidence="1">Uncharacterized protein</fullName>
    </submittedName>
</protein>
<reference evidence="1" key="1">
    <citation type="journal article" date="2014" name="Front. Microbiol.">
        <title>High frequency of phylogenetically diverse reductive dehalogenase-homologous genes in deep subseafloor sedimentary metagenomes.</title>
        <authorList>
            <person name="Kawai M."/>
            <person name="Futagami T."/>
            <person name="Toyoda A."/>
            <person name="Takaki Y."/>
            <person name="Nishi S."/>
            <person name="Hori S."/>
            <person name="Arai W."/>
            <person name="Tsubouchi T."/>
            <person name="Morono Y."/>
            <person name="Uchiyama I."/>
            <person name="Ito T."/>
            <person name="Fujiyama A."/>
            <person name="Inagaki F."/>
            <person name="Takami H."/>
        </authorList>
    </citation>
    <scope>NUCLEOTIDE SEQUENCE</scope>
    <source>
        <strain evidence="1">Expedition CK06-06</strain>
    </source>
</reference>
<proteinExistence type="predicted"/>
<comment type="caution">
    <text evidence="1">The sequence shown here is derived from an EMBL/GenBank/DDBJ whole genome shotgun (WGS) entry which is preliminary data.</text>
</comment>
<gene>
    <name evidence="1" type="ORF">S03H2_41399</name>
</gene>
<name>X1IK77_9ZZZZ</name>
<dbReference type="EMBL" id="BARU01025715">
    <property type="protein sequence ID" value="GAH69675.1"/>
    <property type="molecule type" value="Genomic_DNA"/>
</dbReference>
<feature type="non-terminal residue" evidence="1">
    <location>
        <position position="131"/>
    </location>
</feature>
<dbReference type="AlphaFoldDB" id="X1IK77"/>
<organism evidence="1">
    <name type="scientific">marine sediment metagenome</name>
    <dbReference type="NCBI Taxonomy" id="412755"/>
    <lineage>
        <taxon>unclassified sequences</taxon>
        <taxon>metagenomes</taxon>
        <taxon>ecological metagenomes</taxon>
    </lineage>
</organism>
<evidence type="ECO:0000313" key="1">
    <source>
        <dbReference type="EMBL" id="GAH69675.1"/>
    </source>
</evidence>
<sequence length="131" mass="15381">MSVAVEDVRPTTLVSRYPNYAQARAYLANFIRHGRRAFLRTKSYAYYQHSPSLQVIVNYVARNILEVRAYPVDGFKVATIEEAQRAEDFRGWLFVYDYRTPSIHYITGSQREGIELYKLIRTAIRQKRKLA</sequence>